<accession>A0A6P1E6Z6</accession>
<evidence type="ECO:0000313" key="5">
    <source>
        <dbReference type="Proteomes" id="UP000465035"/>
    </source>
</evidence>
<feature type="signal peptide" evidence="2">
    <location>
        <begin position="1"/>
        <end position="18"/>
    </location>
</feature>
<name>A0A6P1E6Z6_LENHI</name>
<dbReference type="AlphaFoldDB" id="A0A6P1E6Z6"/>
<gene>
    <name evidence="4" type="ORF">GQR93_09915</name>
</gene>
<dbReference type="EMBL" id="CP047121">
    <property type="protein sequence ID" value="QHB52488.1"/>
    <property type="molecule type" value="Genomic_DNA"/>
</dbReference>
<reference evidence="4 5" key="1">
    <citation type="submission" date="2019-12" db="EMBL/GenBank/DDBJ databases">
        <title>Lactobacillus hilgardii FLUB.</title>
        <authorList>
            <person name="Gustaw K."/>
        </authorList>
    </citation>
    <scope>NUCLEOTIDE SEQUENCE [LARGE SCALE GENOMIC DNA]</scope>
    <source>
        <strain evidence="4 5">FLUB</strain>
    </source>
</reference>
<sequence>MKKVINMGIIATSLFLLAGCGSSNSSSKNSSKSSDNNTHVVKTQKKKDRYFENNYLKLEDFTLKITKTSVIPAGQKGNDYSKKPIFAIWYTVKNTSGKRIDATVASSVLEASQATKSTDHELDNAIAPDDELMKTQSDVIKKGKTAKGAMAWELSSTKTPIKVRATPIGVDSTVGIQTYKIQ</sequence>
<feature type="domain" description="DUF5067" evidence="3">
    <location>
        <begin position="42"/>
        <end position="166"/>
    </location>
</feature>
<keyword evidence="1 2" id="KW-0732">Signal</keyword>
<organism evidence="4 5">
    <name type="scientific">Lentilactobacillus hilgardii</name>
    <name type="common">Lactobacillus hilgardii</name>
    <dbReference type="NCBI Taxonomy" id="1588"/>
    <lineage>
        <taxon>Bacteria</taxon>
        <taxon>Bacillati</taxon>
        <taxon>Bacillota</taxon>
        <taxon>Bacilli</taxon>
        <taxon>Lactobacillales</taxon>
        <taxon>Lactobacillaceae</taxon>
        <taxon>Lentilactobacillus</taxon>
    </lineage>
</organism>
<dbReference type="RefSeq" id="WP_159298788.1">
    <property type="nucleotide sequence ID" value="NZ_CP047121.1"/>
</dbReference>
<dbReference type="Pfam" id="PF16729">
    <property type="entry name" value="DUF5067"/>
    <property type="match status" value="1"/>
</dbReference>
<dbReference type="InterPro" id="IPR029050">
    <property type="entry name" value="Immunoprotect_excell_Ig-like"/>
</dbReference>
<dbReference type="PROSITE" id="PS51257">
    <property type="entry name" value="PROKAR_LIPOPROTEIN"/>
    <property type="match status" value="1"/>
</dbReference>
<dbReference type="Proteomes" id="UP000465035">
    <property type="component" value="Chromosome"/>
</dbReference>
<dbReference type="SMR" id="A0A6P1E6Z6"/>
<proteinExistence type="predicted"/>
<dbReference type="GeneID" id="69058682"/>
<dbReference type="Gene3D" id="2.60.40.1240">
    <property type="match status" value="1"/>
</dbReference>
<feature type="chain" id="PRO_5039101614" evidence="2">
    <location>
        <begin position="19"/>
        <end position="182"/>
    </location>
</feature>
<evidence type="ECO:0000313" key="4">
    <source>
        <dbReference type="EMBL" id="QHB52488.1"/>
    </source>
</evidence>
<evidence type="ECO:0000256" key="1">
    <source>
        <dbReference type="ARBA" id="ARBA00022729"/>
    </source>
</evidence>
<evidence type="ECO:0000256" key="2">
    <source>
        <dbReference type="SAM" id="SignalP"/>
    </source>
</evidence>
<evidence type="ECO:0000259" key="3">
    <source>
        <dbReference type="Pfam" id="PF16729"/>
    </source>
</evidence>
<dbReference type="InterPro" id="IPR031989">
    <property type="entry name" value="DUF5067"/>
</dbReference>
<protein>
    <submittedName>
        <fullName evidence="4">DUF5067 domain-containing protein</fullName>
    </submittedName>
</protein>